<evidence type="ECO:0000313" key="9">
    <source>
        <dbReference type="EMBL" id="KDQ15378.1"/>
    </source>
</evidence>
<evidence type="ECO:0000256" key="5">
    <source>
        <dbReference type="ARBA" id="ARBA00022777"/>
    </source>
</evidence>
<evidence type="ECO:0000256" key="1">
    <source>
        <dbReference type="ARBA" id="ARBA00012513"/>
    </source>
</evidence>
<evidence type="ECO:0000256" key="4">
    <source>
        <dbReference type="ARBA" id="ARBA00022741"/>
    </source>
</evidence>
<dbReference type="InterPro" id="IPR008271">
    <property type="entry name" value="Ser/Thr_kinase_AS"/>
</dbReference>
<dbReference type="SUPFAM" id="SSF56112">
    <property type="entry name" value="Protein kinase-like (PK-like)"/>
    <property type="match status" value="1"/>
</dbReference>
<accession>A0A067MHZ7</accession>
<dbReference type="GO" id="GO:0005524">
    <property type="term" value="F:ATP binding"/>
    <property type="evidence" value="ECO:0007669"/>
    <property type="project" value="UniProtKB-KW"/>
</dbReference>
<dbReference type="GO" id="GO:0044773">
    <property type="term" value="P:mitotic DNA damage checkpoint signaling"/>
    <property type="evidence" value="ECO:0007669"/>
    <property type="project" value="TreeGrafter"/>
</dbReference>
<dbReference type="PANTHER" id="PTHR44167:SF23">
    <property type="entry name" value="CDC7 KINASE, ISOFORM A-RELATED"/>
    <property type="match status" value="1"/>
</dbReference>
<organism evidence="9 10">
    <name type="scientific">Botryobasidium botryosum (strain FD-172 SS1)</name>
    <dbReference type="NCBI Taxonomy" id="930990"/>
    <lineage>
        <taxon>Eukaryota</taxon>
        <taxon>Fungi</taxon>
        <taxon>Dikarya</taxon>
        <taxon>Basidiomycota</taxon>
        <taxon>Agaricomycotina</taxon>
        <taxon>Agaricomycetes</taxon>
        <taxon>Cantharellales</taxon>
        <taxon>Botryobasidiaceae</taxon>
        <taxon>Botryobasidium</taxon>
    </lineage>
</organism>
<keyword evidence="6" id="KW-0067">ATP-binding</keyword>
<dbReference type="PROSITE" id="PS00108">
    <property type="entry name" value="PROTEIN_KINASE_ST"/>
    <property type="match status" value="1"/>
</dbReference>
<dbReference type="InterPro" id="IPR000719">
    <property type="entry name" value="Prot_kinase_dom"/>
</dbReference>
<sequence>MDDEGDDQDAEGEDVELADEQPNEEALSDGDETDEERTIYLKKPEERSQIEDEIRDLEHTVPMLKKDYKLVDRLGEGTFSSVYKALDINYTGYYNHPWRGNHPVASSAFYQSAVPPSKVFVALKRIYVTSSPARILNEISILEDCRGCRHVSQLITAFRCNDQVVAVMPYFRNDDFRMYYQTLPISGIQGYFRCLFRALRDIHSRQIVHRDVKPANFLFDPRESHGTLCDFGLAQRVELDVASSCNHTGPSQDYPHGQISPLTQAEATRIKNLMIDARKKSAGPAERVGIPAEDSRPSVKANRAGTRGFRAPEVLFKCQNQSVAIDIWSAGTILLSFLACKFPIFNANDDIEALMELAAILGKRKMEKCAQLHNRTFATNVPAVVDRGLTWQETVERFNPHLYYPAPTDPPSHSHRAQQAHEYSEKHNTLIASALDLLTQCLETDPTKRITAREALYHPFLVEPLSEEVKAECERWGVNVSGDDAFFPWPPGNGVCGTAHFVDPVTDQHCVRIARGRTRVLVAGEGIAIGARPCEFHTGGWDFDAEDC</sequence>
<keyword evidence="2" id="KW-0723">Serine/threonine-protein kinase</keyword>
<keyword evidence="4" id="KW-0547">Nucleotide-binding</keyword>
<dbReference type="STRING" id="930990.A0A067MHZ7"/>
<evidence type="ECO:0000256" key="7">
    <source>
        <dbReference type="SAM" id="MobiDB-lite"/>
    </source>
</evidence>
<dbReference type="InParanoid" id="A0A067MHZ7"/>
<dbReference type="EMBL" id="KL198032">
    <property type="protein sequence ID" value="KDQ15378.1"/>
    <property type="molecule type" value="Genomic_DNA"/>
</dbReference>
<dbReference type="EC" id="2.7.11.1" evidence="1"/>
<dbReference type="Gene3D" id="3.30.200.20">
    <property type="entry name" value="Phosphorylase Kinase, domain 1"/>
    <property type="match status" value="1"/>
</dbReference>
<dbReference type="Proteomes" id="UP000027195">
    <property type="component" value="Unassembled WGS sequence"/>
</dbReference>
<evidence type="ECO:0000256" key="3">
    <source>
        <dbReference type="ARBA" id="ARBA00022679"/>
    </source>
</evidence>
<dbReference type="Pfam" id="PF00069">
    <property type="entry name" value="Pkinase"/>
    <property type="match status" value="2"/>
</dbReference>
<dbReference type="HOGENOM" id="CLU_000288_118_2_1"/>
<dbReference type="CDD" id="cd14019">
    <property type="entry name" value="STKc_Cdc7"/>
    <property type="match status" value="1"/>
</dbReference>
<dbReference type="SMART" id="SM00220">
    <property type="entry name" value="S_TKc"/>
    <property type="match status" value="1"/>
</dbReference>
<evidence type="ECO:0000313" key="10">
    <source>
        <dbReference type="Proteomes" id="UP000027195"/>
    </source>
</evidence>
<keyword evidence="3" id="KW-0808">Transferase</keyword>
<feature type="compositionally biased region" description="Acidic residues" evidence="7">
    <location>
        <begin position="1"/>
        <end position="35"/>
    </location>
</feature>
<dbReference type="AlphaFoldDB" id="A0A067MHZ7"/>
<dbReference type="GO" id="GO:0005634">
    <property type="term" value="C:nucleus"/>
    <property type="evidence" value="ECO:0007669"/>
    <property type="project" value="TreeGrafter"/>
</dbReference>
<protein>
    <recommendedName>
        <fullName evidence="1">non-specific serine/threonine protein kinase</fullName>
        <ecNumber evidence="1">2.7.11.1</ecNumber>
    </recommendedName>
</protein>
<name>A0A067MHZ7_BOTB1</name>
<dbReference type="FunCoup" id="A0A067MHZ7">
    <property type="interactions" value="406"/>
</dbReference>
<dbReference type="OrthoDB" id="10020333at2759"/>
<dbReference type="PANTHER" id="PTHR44167">
    <property type="entry name" value="OVARIAN-SPECIFIC SERINE/THREONINE-PROTEIN KINASE LOK-RELATED"/>
    <property type="match status" value="1"/>
</dbReference>
<feature type="region of interest" description="Disordered" evidence="7">
    <location>
        <begin position="1"/>
        <end position="43"/>
    </location>
</feature>
<reference evidence="10" key="1">
    <citation type="journal article" date="2014" name="Proc. Natl. Acad. Sci. U.S.A.">
        <title>Extensive sampling of basidiomycete genomes demonstrates inadequacy of the white-rot/brown-rot paradigm for wood decay fungi.</title>
        <authorList>
            <person name="Riley R."/>
            <person name="Salamov A.A."/>
            <person name="Brown D.W."/>
            <person name="Nagy L.G."/>
            <person name="Floudas D."/>
            <person name="Held B.W."/>
            <person name="Levasseur A."/>
            <person name="Lombard V."/>
            <person name="Morin E."/>
            <person name="Otillar R."/>
            <person name="Lindquist E.A."/>
            <person name="Sun H."/>
            <person name="LaButti K.M."/>
            <person name="Schmutz J."/>
            <person name="Jabbour D."/>
            <person name="Luo H."/>
            <person name="Baker S.E."/>
            <person name="Pisabarro A.G."/>
            <person name="Walton J.D."/>
            <person name="Blanchette R.A."/>
            <person name="Henrissat B."/>
            <person name="Martin F."/>
            <person name="Cullen D."/>
            <person name="Hibbett D.S."/>
            <person name="Grigoriev I.V."/>
        </authorList>
    </citation>
    <scope>NUCLEOTIDE SEQUENCE [LARGE SCALE GENOMIC DNA]</scope>
    <source>
        <strain evidence="10">FD-172 SS1</strain>
    </source>
</reference>
<dbReference type="GO" id="GO:0004674">
    <property type="term" value="F:protein serine/threonine kinase activity"/>
    <property type="evidence" value="ECO:0007669"/>
    <property type="project" value="UniProtKB-KW"/>
</dbReference>
<evidence type="ECO:0000259" key="8">
    <source>
        <dbReference type="PROSITE" id="PS50011"/>
    </source>
</evidence>
<evidence type="ECO:0000256" key="6">
    <source>
        <dbReference type="ARBA" id="ARBA00022840"/>
    </source>
</evidence>
<dbReference type="PROSITE" id="PS50011">
    <property type="entry name" value="PROTEIN_KINASE_DOM"/>
    <property type="match status" value="1"/>
</dbReference>
<proteinExistence type="predicted"/>
<feature type="region of interest" description="Disordered" evidence="7">
    <location>
        <begin position="284"/>
        <end position="303"/>
    </location>
</feature>
<dbReference type="Gene3D" id="1.10.510.10">
    <property type="entry name" value="Transferase(Phosphotransferase) domain 1"/>
    <property type="match status" value="1"/>
</dbReference>
<gene>
    <name evidence="9" type="ORF">BOTBODRAFT_108590</name>
</gene>
<evidence type="ECO:0000256" key="2">
    <source>
        <dbReference type="ARBA" id="ARBA00022527"/>
    </source>
</evidence>
<keyword evidence="10" id="KW-1185">Reference proteome</keyword>
<keyword evidence="5" id="KW-0418">Kinase</keyword>
<dbReference type="InterPro" id="IPR011009">
    <property type="entry name" value="Kinase-like_dom_sf"/>
</dbReference>
<feature type="domain" description="Protein kinase" evidence="8">
    <location>
        <begin position="68"/>
        <end position="461"/>
    </location>
</feature>